<comment type="caution">
    <text evidence="9">The sequence shown here is derived from an EMBL/GenBank/DDBJ whole genome shotgun (WGS) entry which is preliminary data.</text>
</comment>
<dbReference type="InterPro" id="IPR000403">
    <property type="entry name" value="PI3/4_kinase_cat_dom"/>
</dbReference>
<evidence type="ECO:0000259" key="8">
    <source>
        <dbReference type="PROSITE" id="PS50290"/>
    </source>
</evidence>
<evidence type="ECO:0000313" key="9">
    <source>
        <dbReference type="EMBL" id="PPQ66075.1"/>
    </source>
</evidence>
<keyword evidence="5" id="KW-0175">Coiled coil</keyword>
<dbReference type="EC" id="2.7.1.67" evidence="2"/>
<feature type="region of interest" description="Disordered" evidence="6">
    <location>
        <begin position="194"/>
        <end position="248"/>
    </location>
</feature>
<keyword evidence="7" id="KW-0732">Signal</keyword>
<dbReference type="OrthoDB" id="10264149at2759"/>
<name>A0A409VIK7_9AGAR</name>
<sequence length="995" mass="111340">MSSHALLLRLFLSSNFFSVHVALKYLVTYADNIGITHYLTRRLKELDVHELRDVWGFICHLLVTRPTKSRALECFVVDTAQRSTHIALLTLWFMQATLHDLATQRQSPSFLICQRVLHKCHEIVFGDQLLPSNSPYSGFKLPAYQRRQKIKHHAEPVFVGIGVMLAGAPAFPRLSEVVGKVAIEQGRVEEEAGFRSFEANSDENSFDPRMSNDTIYDGEENDSGLEEEAPPKPSTTEPPEDATPKKGGLLTRRKTLGAQTLPALPLHLQTLRKSRLSLDPLGQLDSENAQMPYQSSPALASAKTRSAAISRADQLLEQYDMKSQVQLLRGHYFSSEVQFLLSLENICNRLVIVPKPARVSALRAELTALNHKLPAEVCMPMWCSSADNAEDSSRIPEPHHRIVRIPPGEAVVLNSAERAPYLLLIEILSGDLDFDPAKRSNKEILRKLVNKEVEQRGNWLDFGLTSASLPKDTPEISSRTPVTSILQTPYFNATPSTARPPTTTFSNDDEEIDLVEQLFGDDQPLRSRTLDIEDSIVLPPTPKNRDLDMATWARSSPLIEESRSGQFGPHHRSPSLSRTHSASPSQSQINTNDGDTGRVLSLDEYSERMRTAAIMLAQLNADSAPNRTRLPRAEASAIRDRIMQEMLALEEERMERMRGSEGEAMMRSTVVSGTSKSAEDENIIRRELNKVDPSAVVFSESWASKKSRIRQGSPYGHLANWDCVSVIVKTGGDLRQEQLAVQLIREFQSIWTEEKCSCWVKYFRILILGATSGLVETITDAVSIHSIKKAEYAKRLASGRLGHVTLLDHFITTYGDPKSAKFVRAQKNFAKSLAGYSIVTYLLQVKDRHNGNILIDRDGHLIHIDFGFILSNTPGNIGFEAAPFKLPPEYVEVLGGINGPAFLEFKALFREGFEAARKHCDRIITLVELMQKDSTLPCFAVSGDQTANQLRDRFQPTLTHSLIGDHINRLIDSSLGSHWTRLYDSVRLHSSMFVL</sequence>
<dbReference type="CDD" id="cd05168">
    <property type="entry name" value="PI4Kc_III_beta"/>
    <property type="match status" value="1"/>
</dbReference>
<dbReference type="InterPro" id="IPR011009">
    <property type="entry name" value="Kinase-like_dom_sf"/>
</dbReference>
<organism evidence="9 10">
    <name type="scientific">Gymnopilus dilepis</name>
    <dbReference type="NCBI Taxonomy" id="231916"/>
    <lineage>
        <taxon>Eukaryota</taxon>
        <taxon>Fungi</taxon>
        <taxon>Dikarya</taxon>
        <taxon>Basidiomycota</taxon>
        <taxon>Agaricomycotina</taxon>
        <taxon>Agaricomycetes</taxon>
        <taxon>Agaricomycetidae</taxon>
        <taxon>Agaricales</taxon>
        <taxon>Agaricineae</taxon>
        <taxon>Hymenogastraceae</taxon>
        <taxon>Gymnopilus</taxon>
    </lineage>
</organism>
<keyword evidence="3" id="KW-0808">Transferase</keyword>
<dbReference type="Gene3D" id="3.30.1010.10">
    <property type="entry name" value="Phosphatidylinositol 3-kinase Catalytic Subunit, Chain A, domain 4"/>
    <property type="match status" value="1"/>
</dbReference>
<dbReference type="PROSITE" id="PS00916">
    <property type="entry name" value="PI3_4_KINASE_2"/>
    <property type="match status" value="1"/>
</dbReference>
<dbReference type="AlphaFoldDB" id="A0A409VIK7"/>
<feature type="coiled-coil region" evidence="5">
    <location>
        <begin position="602"/>
        <end position="652"/>
    </location>
</feature>
<dbReference type="Gene3D" id="1.10.1070.11">
    <property type="entry name" value="Phosphatidylinositol 3-/4-kinase, catalytic domain"/>
    <property type="match status" value="1"/>
</dbReference>
<dbReference type="InterPro" id="IPR018936">
    <property type="entry name" value="PI3/4_kinase_CS"/>
</dbReference>
<dbReference type="PANTHER" id="PTHR10048">
    <property type="entry name" value="PHOSPHATIDYLINOSITOL KINASE"/>
    <property type="match status" value="1"/>
</dbReference>
<dbReference type="InterPro" id="IPR015433">
    <property type="entry name" value="PI3/4_kinase"/>
</dbReference>
<feature type="domain" description="PI3K/PI4K catalytic" evidence="8">
    <location>
        <begin position="691"/>
        <end position="979"/>
    </location>
</feature>
<dbReference type="STRING" id="231916.A0A409VIK7"/>
<evidence type="ECO:0000256" key="4">
    <source>
        <dbReference type="ARBA" id="ARBA00022777"/>
    </source>
</evidence>
<feature type="compositionally biased region" description="Acidic residues" evidence="6">
    <location>
        <begin position="216"/>
        <end position="228"/>
    </location>
</feature>
<dbReference type="GO" id="GO:0005737">
    <property type="term" value="C:cytoplasm"/>
    <property type="evidence" value="ECO:0007669"/>
    <property type="project" value="TreeGrafter"/>
</dbReference>
<evidence type="ECO:0000256" key="2">
    <source>
        <dbReference type="ARBA" id="ARBA00012169"/>
    </source>
</evidence>
<dbReference type="InParanoid" id="A0A409VIK7"/>
<dbReference type="Proteomes" id="UP000284706">
    <property type="component" value="Unassembled WGS sequence"/>
</dbReference>
<feature type="chain" id="PRO_5019312361" description="1-phosphatidylinositol 4-kinase" evidence="7">
    <location>
        <begin position="23"/>
        <end position="995"/>
    </location>
</feature>
<dbReference type="InterPro" id="IPR057754">
    <property type="entry name" value="PI4-kinase_beta/PIK1_cat"/>
</dbReference>
<evidence type="ECO:0000313" key="10">
    <source>
        <dbReference type="Proteomes" id="UP000284706"/>
    </source>
</evidence>
<dbReference type="PANTHER" id="PTHR10048:SF22">
    <property type="entry name" value="PHOSPHATIDYLINOSITOL 4-KINASE BETA"/>
    <property type="match status" value="1"/>
</dbReference>
<keyword evidence="4" id="KW-0418">Kinase</keyword>
<dbReference type="InterPro" id="IPR036940">
    <property type="entry name" value="PI3/4_kinase_cat_sf"/>
</dbReference>
<accession>A0A409VIK7</accession>
<dbReference type="GO" id="GO:0048015">
    <property type="term" value="P:phosphatidylinositol-mediated signaling"/>
    <property type="evidence" value="ECO:0007669"/>
    <property type="project" value="TreeGrafter"/>
</dbReference>
<protein>
    <recommendedName>
        <fullName evidence="2">1-phosphatidylinositol 4-kinase</fullName>
        <ecNumber evidence="2">2.7.1.67</ecNumber>
    </recommendedName>
</protein>
<comment type="catalytic activity">
    <reaction evidence="1">
        <text>a 1,2-diacyl-sn-glycero-3-phospho-(1D-myo-inositol) + ATP = a 1,2-diacyl-sn-glycero-3-phospho-(1D-myo-inositol 4-phosphate) + ADP + H(+)</text>
        <dbReference type="Rhea" id="RHEA:19877"/>
        <dbReference type="ChEBI" id="CHEBI:15378"/>
        <dbReference type="ChEBI" id="CHEBI:30616"/>
        <dbReference type="ChEBI" id="CHEBI:57880"/>
        <dbReference type="ChEBI" id="CHEBI:58178"/>
        <dbReference type="ChEBI" id="CHEBI:456216"/>
        <dbReference type="EC" id="2.7.1.67"/>
    </reaction>
</comment>
<dbReference type="GO" id="GO:0004430">
    <property type="term" value="F:1-phosphatidylinositol 4-kinase activity"/>
    <property type="evidence" value="ECO:0007669"/>
    <property type="project" value="UniProtKB-EC"/>
</dbReference>
<evidence type="ECO:0000256" key="3">
    <source>
        <dbReference type="ARBA" id="ARBA00022679"/>
    </source>
</evidence>
<feature type="region of interest" description="Disordered" evidence="6">
    <location>
        <begin position="559"/>
        <end position="598"/>
    </location>
</feature>
<dbReference type="EMBL" id="NHYE01005639">
    <property type="protein sequence ID" value="PPQ66075.1"/>
    <property type="molecule type" value="Genomic_DNA"/>
</dbReference>
<dbReference type="GO" id="GO:0046854">
    <property type="term" value="P:phosphatidylinositol phosphate biosynthetic process"/>
    <property type="evidence" value="ECO:0007669"/>
    <property type="project" value="InterPro"/>
</dbReference>
<evidence type="ECO:0000256" key="1">
    <source>
        <dbReference type="ARBA" id="ARBA00001686"/>
    </source>
</evidence>
<dbReference type="SUPFAM" id="SSF56112">
    <property type="entry name" value="Protein kinase-like (PK-like)"/>
    <property type="match status" value="1"/>
</dbReference>
<keyword evidence="10" id="KW-1185">Reference proteome</keyword>
<proteinExistence type="predicted"/>
<dbReference type="Pfam" id="PF00454">
    <property type="entry name" value="PI3_PI4_kinase"/>
    <property type="match status" value="1"/>
</dbReference>
<feature type="signal peptide" evidence="7">
    <location>
        <begin position="1"/>
        <end position="22"/>
    </location>
</feature>
<dbReference type="FunCoup" id="A0A409VIK7">
    <property type="interactions" value="603"/>
</dbReference>
<reference evidence="9 10" key="1">
    <citation type="journal article" date="2018" name="Evol. Lett.">
        <title>Horizontal gene cluster transfer increased hallucinogenic mushroom diversity.</title>
        <authorList>
            <person name="Reynolds H.T."/>
            <person name="Vijayakumar V."/>
            <person name="Gluck-Thaler E."/>
            <person name="Korotkin H.B."/>
            <person name="Matheny P.B."/>
            <person name="Slot J.C."/>
        </authorList>
    </citation>
    <scope>NUCLEOTIDE SEQUENCE [LARGE SCALE GENOMIC DNA]</scope>
    <source>
        <strain evidence="9 10">SRW20</strain>
    </source>
</reference>
<evidence type="ECO:0000256" key="7">
    <source>
        <dbReference type="SAM" id="SignalP"/>
    </source>
</evidence>
<dbReference type="GO" id="GO:0016020">
    <property type="term" value="C:membrane"/>
    <property type="evidence" value="ECO:0007669"/>
    <property type="project" value="TreeGrafter"/>
</dbReference>
<feature type="compositionally biased region" description="Polar residues" evidence="6">
    <location>
        <begin position="574"/>
        <end position="594"/>
    </location>
</feature>
<evidence type="ECO:0000256" key="5">
    <source>
        <dbReference type="SAM" id="Coils"/>
    </source>
</evidence>
<dbReference type="SMART" id="SM00146">
    <property type="entry name" value="PI3Kc"/>
    <property type="match status" value="1"/>
</dbReference>
<evidence type="ECO:0000256" key="6">
    <source>
        <dbReference type="SAM" id="MobiDB-lite"/>
    </source>
</evidence>
<dbReference type="FunFam" id="1.10.1070.11:FF:000016">
    <property type="entry name" value="PIK1p Phosphatidylinositol 4-kinase"/>
    <property type="match status" value="1"/>
</dbReference>
<dbReference type="PROSITE" id="PS50290">
    <property type="entry name" value="PI3_4_KINASE_3"/>
    <property type="match status" value="1"/>
</dbReference>
<gene>
    <name evidence="9" type="ORF">CVT26_010817</name>
</gene>